<feature type="transmembrane region" description="Helical" evidence="24">
    <location>
        <begin position="111"/>
        <end position="129"/>
    </location>
</feature>
<keyword evidence="8" id="KW-1003">Cell membrane</keyword>
<dbReference type="AlphaFoldDB" id="A0A2S7KMH8"/>
<feature type="transmembrane region" description="Helical" evidence="24">
    <location>
        <begin position="12"/>
        <end position="41"/>
    </location>
</feature>
<evidence type="ECO:0000256" key="20">
    <source>
        <dbReference type="ARBA" id="ARBA00032253"/>
    </source>
</evidence>
<keyword evidence="26" id="KW-1185">Reference proteome</keyword>
<evidence type="ECO:0000313" key="26">
    <source>
        <dbReference type="Proteomes" id="UP000239800"/>
    </source>
</evidence>
<evidence type="ECO:0000256" key="12">
    <source>
        <dbReference type="ARBA" id="ARBA00022695"/>
    </source>
</evidence>
<comment type="pathway">
    <text evidence="4">Lipid metabolism.</text>
</comment>
<dbReference type="Proteomes" id="UP000239800">
    <property type="component" value="Unassembled WGS sequence"/>
</dbReference>
<protein>
    <recommendedName>
        <fullName evidence="7">Phosphatidate cytidylyltransferase</fullName>
        <ecNumber evidence="6">2.7.7.41</ecNumber>
    </recommendedName>
    <alternativeName>
        <fullName evidence="20">CDP-DAG synthase</fullName>
    </alternativeName>
    <alternativeName>
        <fullName evidence="22">CDP-DG synthase</fullName>
    </alternativeName>
    <alternativeName>
        <fullName evidence="18">CDP-diacylglycerol synthase</fullName>
    </alternativeName>
    <alternativeName>
        <fullName evidence="21">CDP-diglyceride pyrophosphorylase</fullName>
    </alternativeName>
    <alternativeName>
        <fullName evidence="23">CDP-diglyceride synthase</fullName>
    </alternativeName>
    <alternativeName>
        <fullName evidence="19">CTP:phosphatidate cytidylyltransferase</fullName>
    </alternativeName>
</protein>
<feature type="transmembrane region" description="Helical" evidence="24">
    <location>
        <begin position="53"/>
        <end position="72"/>
    </location>
</feature>
<evidence type="ECO:0000313" key="25">
    <source>
        <dbReference type="EMBL" id="PQB03773.1"/>
    </source>
</evidence>
<keyword evidence="14" id="KW-0443">Lipid metabolism</keyword>
<comment type="catalytic activity">
    <reaction evidence="1">
        <text>a 1,2-diacyl-sn-glycero-3-phosphate + CTP + H(+) = a CDP-1,2-diacyl-sn-glycerol + diphosphate</text>
        <dbReference type="Rhea" id="RHEA:16229"/>
        <dbReference type="ChEBI" id="CHEBI:15378"/>
        <dbReference type="ChEBI" id="CHEBI:33019"/>
        <dbReference type="ChEBI" id="CHEBI:37563"/>
        <dbReference type="ChEBI" id="CHEBI:58332"/>
        <dbReference type="ChEBI" id="CHEBI:58608"/>
        <dbReference type="EC" id="2.7.7.41"/>
    </reaction>
</comment>
<keyword evidence="10" id="KW-0808">Transferase</keyword>
<dbReference type="PANTHER" id="PTHR46382:SF1">
    <property type="entry name" value="PHOSPHATIDATE CYTIDYLYLTRANSFERASE"/>
    <property type="match status" value="1"/>
</dbReference>
<dbReference type="RefSeq" id="WP_104811694.1">
    <property type="nucleotide sequence ID" value="NZ_MQUB01000001.1"/>
</dbReference>
<evidence type="ECO:0000256" key="14">
    <source>
        <dbReference type="ARBA" id="ARBA00023098"/>
    </source>
</evidence>
<comment type="caution">
    <text evidence="25">The sequence shown here is derived from an EMBL/GenBank/DDBJ whole genome shotgun (WGS) entry which is preliminary data.</text>
</comment>
<evidence type="ECO:0000256" key="4">
    <source>
        <dbReference type="ARBA" id="ARBA00005189"/>
    </source>
</evidence>
<dbReference type="OrthoDB" id="9799199at2"/>
<dbReference type="PANTHER" id="PTHR46382">
    <property type="entry name" value="PHOSPHATIDATE CYTIDYLYLTRANSFERASE"/>
    <property type="match status" value="1"/>
</dbReference>
<evidence type="ECO:0000256" key="24">
    <source>
        <dbReference type="SAM" id="Phobius"/>
    </source>
</evidence>
<feature type="transmembrane region" description="Helical" evidence="24">
    <location>
        <begin position="203"/>
        <end position="222"/>
    </location>
</feature>
<keyword evidence="12" id="KW-0548">Nucleotidyltransferase</keyword>
<keyword evidence="13 24" id="KW-1133">Transmembrane helix</keyword>
<evidence type="ECO:0000256" key="17">
    <source>
        <dbReference type="ARBA" id="ARBA00023264"/>
    </source>
</evidence>
<evidence type="ECO:0000256" key="23">
    <source>
        <dbReference type="ARBA" id="ARBA00033406"/>
    </source>
</evidence>
<dbReference type="EMBL" id="MQUB01000001">
    <property type="protein sequence ID" value="PQB03773.1"/>
    <property type="molecule type" value="Genomic_DNA"/>
</dbReference>
<evidence type="ECO:0000256" key="22">
    <source>
        <dbReference type="ARBA" id="ARBA00032743"/>
    </source>
</evidence>
<evidence type="ECO:0000256" key="10">
    <source>
        <dbReference type="ARBA" id="ARBA00022679"/>
    </source>
</evidence>
<dbReference type="GO" id="GO:0004605">
    <property type="term" value="F:phosphatidate cytidylyltransferase activity"/>
    <property type="evidence" value="ECO:0007669"/>
    <property type="project" value="UniProtKB-EC"/>
</dbReference>
<proteinExistence type="inferred from homology"/>
<gene>
    <name evidence="25" type="ORF">BST85_01785</name>
</gene>
<dbReference type="GO" id="GO:0005886">
    <property type="term" value="C:plasma membrane"/>
    <property type="evidence" value="ECO:0007669"/>
    <property type="project" value="UniProtKB-SubCell"/>
</dbReference>
<evidence type="ECO:0000256" key="11">
    <source>
        <dbReference type="ARBA" id="ARBA00022692"/>
    </source>
</evidence>
<evidence type="ECO:0000256" key="21">
    <source>
        <dbReference type="ARBA" id="ARBA00032396"/>
    </source>
</evidence>
<evidence type="ECO:0000256" key="18">
    <source>
        <dbReference type="ARBA" id="ARBA00029893"/>
    </source>
</evidence>
<comment type="similarity">
    <text evidence="5">Belongs to the CDS family.</text>
</comment>
<evidence type="ECO:0000256" key="6">
    <source>
        <dbReference type="ARBA" id="ARBA00012487"/>
    </source>
</evidence>
<evidence type="ECO:0000256" key="7">
    <source>
        <dbReference type="ARBA" id="ARBA00019373"/>
    </source>
</evidence>
<feature type="transmembrane region" description="Helical" evidence="24">
    <location>
        <begin position="78"/>
        <end position="99"/>
    </location>
</feature>
<keyword evidence="9" id="KW-0444">Lipid biosynthesis</keyword>
<evidence type="ECO:0000256" key="13">
    <source>
        <dbReference type="ARBA" id="ARBA00022989"/>
    </source>
</evidence>
<comment type="pathway">
    <text evidence="3">Phospholipid metabolism; CDP-diacylglycerol biosynthesis; CDP-diacylglycerol from sn-glycerol 3-phosphate: step 3/3.</text>
</comment>
<evidence type="ECO:0000256" key="8">
    <source>
        <dbReference type="ARBA" id="ARBA00022475"/>
    </source>
</evidence>
<feature type="transmembrane region" description="Helical" evidence="24">
    <location>
        <begin position="178"/>
        <end position="197"/>
    </location>
</feature>
<feature type="transmembrane region" description="Helical" evidence="24">
    <location>
        <begin position="135"/>
        <end position="157"/>
    </location>
</feature>
<dbReference type="Pfam" id="PF01148">
    <property type="entry name" value="CTP_transf_1"/>
    <property type="match status" value="1"/>
</dbReference>
<comment type="subcellular location">
    <subcellularLocation>
        <location evidence="2">Cell membrane</location>
        <topology evidence="2">Multi-pass membrane protein</topology>
    </subcellularLocation>
</comment>
<evidence type="ECO:0000256" key="19">
    <source>
        <dbReference type="ARBA" id="ARBA00031825"/>
    </source>
</evidence>
<name>A0A2S7KMH8_9FLAO</name>
<keyword evidence="17" id="KW-1208">Phospholipid metabolism</keyword>
<evidence type="ECO:0000256" key="3">
    <source>
        <dbReference type="ARBA" id="ARBA00005119"/>
    </source>
</evidence>
<evidence type="ECO:0000256" key="16">
    <source>
        <dbReference type="ARBA" id="ARBA00023209"/>
    </source>
</evidence>
<sequence>MKELLVRVLSGLLYIAIILFSMYAAQEWFLLLFFILGIISLREYIKLVNLQSGFWRYAGYFFLGLWIYYFNYLYEYHLLTYLLVVVVMIVNLSLIKDLFYPQSTTDLTRKGRAGLLYIIGGFLFLTLIPNRQDGFIPDLIGGVFVLIWVNDSFAYLVGKNFGKRKLFPSVSPKKTIEGFVGGFAGAVLAGFLIFKYVGLYPLWVWICLGMMVAVIGTLGDLIESRFKRTAGVKDSGRLMPGHGGLYDRLDSIIFVAPFVYCFLELVDYVS</sequence>
<evidence type="ECO:0000256" key="1">
    <source>
        <dbReference type="ARBA" id="ARBA00001698"/>
    </source>
</evidence>
<keyword evidence="11 24" id="KW-0812">Transmembrane</keyword>
<evidence type="ECO:0000256" key="15">
    <source>
        <dbReference type="ARBA" id="ARBA00023136"/>
    </source>
</evidence>
<dbReference type="EC" id="2.7.7.41" evidence="6"/>
<organism evidence="25 26">
    <name type="scientific">Aureitalea marina</name>
    <dbReference type="NCBI Taxonomy" id="930804"/>
    <lineage>
        <taxon>Bacteria</taxon>
        <taxon>Pseudomonadati</taxon>
        <taxon>Bacteroidota</taxon>
        <taxon>Flavobacteriia</taxon>
        <taxon>Flavobacteriales</taxon>
        <taxon>Flavobacteriaceae</taxon>
        <taxon>Aureitalea</taxon>
    </lineage>
</organism>
<keyword evidence="15 24" id="KW-0472">Membrane</keyword>
<dbReference type="GO" id="GO:0016024">
    <property type="term" value="P:CDP-diacylglycerol biosynthetic process"/>
    <property type="evidence" value="ECO:0007669"/>
    <property type="project" value="TreeGrafter"/>
</dbReference>
<evidence type="ECO:0000256" key="2">
    <source>
        <dbReference type="ARBA" id="ARBA00004651"/>
    </source>
</evidence>
<accession>A0A2S7KMH8</accession>
<reference evidence="25 26" key="1">
    <citation type="submission" date="2016-11" db="EMBL/GenBank/DDBJ databases">
        <title>Trade-off between light-utilization and light-protection in marine flavobacteria.</title>
        <authorList>
            <person name="Kumagai Y."/>
        </authorList>
    </citation>
    <scope>NUCLEOTIDE SEQUENCE [LARGE SCALE GENOMIC DNA]</scope>
    <source>
        <strain evidence="25 26">NBRC 107741</strain>
    </source>
</reference>
<evidence type="ECO:0000256" key="9">
    <source>
        <dbReference type="ARBA" id="ARBA00022516"/>
    </source>
</evidence>
<evidence type="ECO:0000256" key="5">
    <source>
        <dbReference type="ARBA" id="ARBA00010185"/>
    </source>
</evidence>
<keyword evidence="16" id="KW-0594">Phospholipid biosynthesis</keyword>